<feature type="transmembrane region" description="Helical" evidence="1">
    <location>
        <begin position="12"/>
        <end position="32"/>
    </location>
</feature>
<dbReference type="Proteomes" id="UP001345963">
    <property type="component" value="Unassembled WGS sequence"/>
</dbReference>
<feature type="non-terminal residue" evidence="2">
    <location>
        <position position="1"/>
    </location>
</feature>
<proteinExistence type="predicted"/>
<reference evidence="2 3" key="1">
    <citation type="submission" date="2021-07" db="EMBL/GenBank/DDBJ databases">
        <authorList>
            <person name="Palmer J.M."/>
        </authorList>
    </citation>
    <scope>NUCLEOTIDE SEQUENCE [LARGE SCALE GENOMIC DNA]</scope>
    <source>
        <strain evidence="2 3">AT_MEX2019</strain>
        <tissue evidence="2">Muscle</tissue>
    </source>
</reference>
<keyword evidence="3" id="KW-1185">Reference proteome</keyword>
<keyword evidence="1" id="KW-0472">Membrane</keyword>
<dbReference type="EMBL" id="JAHUTI010010464">
    <property type="protein sequence ID" value="MED6235453.1"/>
    <property type="molecule type" value="Genomic_DNA"/>
</dbReference>
<accession>A0ABU7ACS2</accession>
<name>A0ABU7ACS2_9TELE</name>
<evidence type="ECO:0000313" key="2">
    <source>
        <dbReference type="EMBL" id="MED6235453.1"/>
    </source>
</evidence>
<comment type="caution">
    <text evidence="2">The sequence shown here is derived from an EMBL/GenBank/DDBJ whole genome shotgun (WGS) entry which is preliminary data.</text>
</comment>
<organism evidence="2 3">
    <name type="scientific">Ataeniobius toweri</name>
    <dbReference type="NCBI Taxonomy" id="208326"/>
    <lineage>
        <taxon>Eukaryota</taxon>
        <taxon>Metazoa</taxon>
        <taxon>Chordata</taxon>
        <taxon>Craniata</taxon>
        <taxon>Vertebrata</taxon>
        <taxon>Euteleostomi</taxon>
        <taxon>Actinopterygii</taxon>
        <taxon>Neopterygii</taxon>
        <taxon>Teleostei</taxon>
        <taxon>Neoteleostei</taxon>
        <taxon>Acanthomorphata</taxon>
        <taxon>Ovalentaria</taxon>
        <taxon>Atherinomorphae</taxon>
        <taxon>Cyprinodontiformes</taxon>
        <taxon>Goodeidae</taxon>
        <taxon>Ataeniobius</taxon>
    </lineage>
</organism>
<protein>
    <submittedName>
        <fullName evidence="2">Uncharacterized protein</fullName>
    </submittedName>
</protein>
<sequence>VMGLITEAIFIFYSFVGIITLIITSVLAGTALRSTKTQAIVVLTATTTETPVE</sequence>
<evidence type="ECO:0000256" key="1">
    <source>
        <dbReference type="SAM" id="Phobius"/>
    </source>
</evidence>
<keyword evidence="1" id="KW-0812">Transmembrane</keyword>
<evidence type="ECO:0000313" key="3">
    <source>
        <dbReference type="Proteomes" id="UP001345963"/>
    </source>
</evidence>
<gene>
    <name evidence="2" type="ORF">ATANTOWER_026495</name>
</gene>
<keyword evidence="1" id="KW-1133">Transmembrane helix</keyword>